<dbReference type="InterPro" id="IPR036366">
    <property type="entry name" value="PGBDSf"/>
</dbReference>
<feature type="domain" description="Peptidoglycan binding-like" evidence="1">
    <location>
        <begin position="252"/>
        <end position="306"/>
    </location>
</feature>
<evidence type="ECO:0000313" key="2">
    <source>
        <dbReference type="EMBL" id="TCD14102.1"/>
    </source>
</evidence>
<reference evidence="2 3" key="1">
    <citation type="journal article" date="2015" name="Antonie Van Leeuwenhoek">
        <title>Oricola cellulosilytica gen. nov., sp. nov., a cellulose-degrading bacterium of the family Phyllobacteriaceae isolated from surface seashore water, and emended descriptions of Mesorhizobium loti and Phyllobacterium myrsinacearum.</title>
        <authorList>
            <person name="Hameed A."/>
            <person name="Shahina M."/>
            <person name="Lai W.A."/>
            <person name="Lin S.Y."/>
            <person name="Young L.S."/>
            <person name="Liu Y.C."/>
            <person name="Hsu Y.H."/>
            <person name="Young C.C."/>
        </authorList>
    </citation>
    <scope>NUCLEOTIDE SEQUENCE [LARGE SCALE GENOMIC DNA]</scope>
    <source>
        <strain evidence="2 3">KCTC 52183</strain>
    </source>
</reference>
<evidence type="ECO:0000259" key="1">
    <source>
        <dbReference type="Pfam" id="PF01471"/>
    </source>
</evidence>
<dbReference type="Gene3D" id="1.10.101.10">
    <property type="entry name" value="PGBD-like superfamily/PGBD"/>
    <property type="match status" value="2"/>
</dbReference>
<keyword evidence="3" id="KW-1185">Reference proteome</keyword>
<feature type="domain" description="Peptidoglycan binding-like" evidence="1">
    <location>
        <begin position="145"/>
        <end position="185"/>
    </location>
</feature>
<evidence type="ECO:0000313" key="3">
    <source>
        <dbReference type="Proteomes" id="UP000291301"/>
    </source>
</evidence>
<accession>A0A4R0PA21</accession>
<dbReference type="Proteomes" id="UP000291301">
    <property type="component" value="Unassembled WGS sequence"/>
</dbReference>
<dbReference type="SUPFAM" id="SSF47090">
    <property type="entry name" value="PGBD-like"/>
    <property type="match status" value="2"/>
</dbReference>
<sequence>MRFDSQDDRLTVSSALGATASFVGERLAANPAAAGGVTAFAVAMAFFGSNALFFQEAAHPSAIFETRPASEAVRIASRPPEDAGAVPGSKAAQPNVTRFVIEPEVSGRTSAAASPPAAVPVPQPRSTVVVRAGAPRNTVAEGGDADVAGIQELLAKLGYYDGAVDGLKGPMTNSAIEAYKKNAGLRGIELTDTELRTSMLNNMDVTAAIPEARPGTDESAGHLHEAATTVASLLAGEGEAMSQPLPSQIPSAEVVKIQAALRAFGNSDVVVDGVAGAQTEQAIREFQALFRLPVTGSVDDGLLDKMRTVGLIQ</sequence>
<organism evidence="2 3">
    <name type="scientific">Oricola cellulosilytica</name>
    <dbReference type="NCBI Taxonomy" id="1429082"/>
    <lineage>
        <taxon>Bacteria</taxon>
        <taxon>Pseudomonadati</taxon>
        <taxon>Pseudomonadota</taxon>
        <taxon>Alphaproteobacteria</taxon>
        <taxon>Hyphomicrobiales</taxon>
        <taxon>Ahrensiaceae</taxon>
        <taxon>Oricola</taxon>
    </lineage>
</organism>
<name>A0A4R0PA21_9HYPH</name>
<dbReference type="OrthoDB" id="9816507at2"/>
<proteinExistence type="predicted"/>
<gene>
    <name evidence="2" type="ORF">E0D97_08385</name>
</gene>
<dbReference type="EMBL" id="SJST01000003">
    <property type="protein sequence ID" value="TCD14102.1"/>
    <property type="molecule type" value="Genomic_DNA"/>
</dbReference>
<comment type="caution">
    <text evidence="2">The sequence shown here is derived from an EMBL/GenBank/DDBJ whole genome shotgun (WGS) entry which is preliminary data.</text>
</comment>
<dbReference type="InterPro" id="IPR036365">
    <property type="entry name" value="PGBD-like_sf"/>
</dbReference>
<dbReference type="RefSeq" id="WP_131567795.1">
    <property type="nucleotide sequence ID" value="NZ_JAINFK010000002.1"/>
</dbReference>
<dbReference type="Pfam" id="PF01471">
    <property type="entry name" value="PG_binding_1"/>
    <property type="match status" value="2"/>
</dbReference>
<dbReference type="InterPro" id="IPR002477">
    <property type="entry name" value="Peptidoglycan-bd-like"/>
</dbReference>
<dbReference type="AlphaFoldDB" id="A0A4R0PA21"/>
<protein>
    <recommendedName>
        <fullName evidence="1">Peptidoglycan binding-like domain-containing protein</fullName>
    </recommendedName>
</protein>